<accession>A0A061QPG5</accession>
<dbReference type="InterPro" id="IPR004728">
    <property type="entry name" value="Sec62"/>
</dbReference>
<dbReference type="Pfam" id="PF03839">
    <property type="entry name" value="Sec62"/>
    <property type="match status" value="1"/>
</dbReference>
<evidence type="ECO:0000256" key="4">
    <source>
        <dbReference type="ARBA" id="ARBA00022448"/>
    </source>
</evidence>
<feature type="region of interest" description="Disordered" evidence="11">
    <location>
        <begin position="310"/>
        <end position="358"/>
    </location>
</feature>
<gene>
    <name evidence="13" type="primary">SEC62</name>
    <name evidence="13" type="ORF">TSPGSL018_25834</name>
</gene>
<reference evidence="13" key="1">
    <citation type="submission" date="2014-05" db="EMBL/GenBank/DDBJ databases">
        <title>The transcriptome of the halophilic microalga Tetraselmis sp. GSL018 isolated from the Great Salt Lake, Utah.</title>
        <authorList>
            <person name="Jinkerson R.E."/>
            <person name="D'Adamo S."/>
            <person name="Posewitz M.C."/>
        </authorList>
    </citation>
    <scope>NUCLEOTIDE SEQUENCE</scope>
    <source>
        <strain evidence="13">GSL018</strain>
    </source>
</reference>
<keyword evidence="7" id="KW-0653">Protein transport</keyword>
<evidence type="ECO:0000256" key="2">
    <source>
        <dbReference type="ARBA" id="ARBA00010604"/>
    </source>
</evidence>
<proteinExistence type="inferred from homology"/>
<comment type="subcellular location">
    <subcellularLocation>
        <location evidence="1">Endoplasmic reticulum membrane</location>
        <topology evidence="1">Multi-pass membrane protein</topology>
    </subcellularLocation>
</comment>
<evidence type="ECO:0000256" key="11">
    <source>
        <dbReference type="SAM" id="MobiDB-lite"/>
    </source>
</evidence>
<evidence type="ECO:0000256" key="10">
    <source>
        <dbReference type="ARBA" id="ARBA00023136"/>
    </source>
</evidence>
<keyword evidence="5 12" id="KW-0812">Transmembrane</keyword>
<keyword evidence="4" id="KW-0813">Transport</keyword>
<dbReference type="GO" id="GO:0031204">
    <property type="term" value="P:post-translational protein targeting to membrane, translocation"/>
    <property type="evidence" value="ECO:0007669"/>
    <property type="project" value="TreeGrafter"/>
</dbReference>
<protein>
    <recommendedName>
        <fullName evidence="3">Translocation protein SEC62</fullName>
    </recommendedName>
</protein>
<keyword evidence="8 12" id="KW-1133">Transmembrane helix</keyword>
<evidence type="ECO:0000256" key="7">
    <source>
        <dbReference type="ARBA" id="ARBA00022927"/>
    </source>
</evidence>
<dbReference type="PANTHER" id="PTHR12443:SF9">
    <property type="entry name" value="TRANSLOCATION PROTEIN SEC62"/>
    <property type="match status" value="1"/>
</dbReference>
<comment type="similarity">
    <text evidence="2">Belongs to the SEC62 family.</text>
</comment>
<evidence type="ECO:0000256" key="5">
    <source>
        <dbReference type="ARBA" id="ARBA00022692"/>
    </source>
</evidence>
<organism evidence="13">
    <name type="scientific">Tetraselmis sp. GSL018</name>
    <dbReference type="NCBI Taxonomy" id="582737"/>
    <lineage>
        <taxon>Eukaryota</taxon>
        <taxon>Viridiplantae</taxon>
        <taxon>Chlorophyta</taxon>
        <taxon>core chlorophytes</taxon>
        <taxon>Chlorodendrophyceae</taxon>
        <taxon>Chlorodendrales</taxon>
        <taxon>Chlorodendraceae</taxon>
        <taxon>Tetraselmis</taxon>
    </lineage>
</organism>
<dbReference type="EMBL" id="GBEZ01025511">
    <property type="protein sequence ID" value="JAC61583.1"/>
    <property type="molecule type" value="Transcribed_RNA"/>
</dbReference>
<feature type="transmembrane region" description="Helical" evidence="12">
    <location>
        <begin position="169"/>
        <end position="198"/>
    </location>
</feature>
<evidence type="ECO:0000256" key="8">
    <source>
        <dbReference type="ARBA" id="ARBA00022989"/>
    </source>
</evidence>
<dbReference type="AlphaFoldDB" id="A0A061QPG5"/>
<evidence type="ECO:0000256" key="1">
    <source>
        <dbReference type="ARBA" id="ARBA00004477"/>
    </source>
</evidence>
<evidence type="ECO:0000256" key="12">
    <source>
        <dbReference type="SAM" id="Phobius"/>
    </source>
</evidence>
<sequence>MGRKGKFDDPKKDPFLELAQQLRTKNGIPWRTGVAEGDRVEYFRGKDFAVYFRENPEKLLRLPGIDGVRPGRTVDVQIEELYYQMARRHLMLRATRMHKKPKPGRKRLVKWPKKLLYEQDQRWEEEAFYCWTFDRPTSPWLWLGSALMALVVFMLCLFPLAPYSLKISVVYLCMGLMGLILLLLFVRAVVFAAVWILFGRHFWLLPNVTSDELGVVESFQPLYEFSVGEDGKELPTPHWASRIGVGIAVAATCYALVEYAPDKGTVKTGIGMAHDSLLDFLNLHDPGMKKIAESNTSGAVFNSSDGIINATENRTARDDAEWDDEEERAPFQEGESADEHEDDLASGDDADGAGAAEE</sequence>
<keyword evidence="6" id="KW-0256">Endoplasmic reticulum</keyword>
<evidence type="ECO:0000313" key="13">
    <source>
        <dbReference type="EMBL" id="JAC61583.1"/>
    </source>
</evidence>
<evidence type="ECO:0000256" key="9">
    <source>
        <dbReference type="ARBA" id="ARBA00023010"/>
    </source>
</evidence>
<evidence type="ECO:0000256" key="6">
    <source>
        <dbReference type="ARBA" id="ARBA00022824"/>
    </source>
</evidence>
<dbReference type="GO" id="GO:0005789">
    <property type="term" value="C:endoplasmic reticulum membrane"/>
    <property type="evidence" value="ECO:0007669"/>
    <property type="project" value="UniProtKB-SubCell"/>
</dbReference>
<evidence type="ECO:0000256" key="3">
    <source>
        <dbReference type="ARBA" id="ARBA00021257"/>
    </source>
</evidence>
<name>A0A061QPG5_9CHLO</name>
<keyword evidence="9" id="KW-0811">Translocation</keyword>
<feature type="compositionally biased region" description="Acidic residues" evidence="11">
    <location>
        <begin position="335"/>
        <end position="358"/>
    </location>
</feature>
<keyword evidence="10 12" id="KW-0472">Membrane</keyword>
<dbReference type="PANTHER" id="PTHR12443">
    <property type="entry name" value="TRANSLOCATION PROTEIN SEC62"/>
    <property type="match status" value="1"/>
</dbReference>
<feature type="transmembrane region" description="Helical" evidence="12">
    <location>
        <begin position="140"/>
        <end position="162"/>
    </location>
</feature>